<evidence type="ECO:0000313" key="3">
    <source>
        <dbReference type="Proteomes" id="UP001583186"/>
    </source>
</evidence>
<evidence type="ECO:0000256" key="1">
    <source>
        <dbReference type="SAM" id="MobiDB-lite"/>
    </source>
</evidence>
<gene>
    <name evidence="2" type="ORF">Sste5346_006453</name>
</gene>
<feature type="compositionally biased region" description="Polar residues" evidence="1">
    <location>
        <begin position="43"/>
        <end position="69"/>
    </location>
</feature>
<reference evidence="2 3" key="1">
    <citation type="journal article" date="2024" name="IMA Fungus">
        <title>IMA Genome - F19 : A genome assembly and annotation guide to empower mycologists, including annotated draft genome sequences of Ceratocystis pirilliformis, Diaporthe australafricana, Fusarium ophioides, Paecilomyces lecythidis, and Sporothrix stenoceras.</title>
        <authorList>
            <person name="Aylward J."/>
            <person name="Wilson A.M."/>
            <person name="Visagie C.M."/>
            <person name="Spraker J."/>
            <person name="Barnes I."/>
            <person name="Buitendag C."/>
            <person name="Ceriani C."/>
            <person name="Del Mar Angel L."/>
            <person name="du Plessis D."/>
            <person name="Fuchs T."/>
            <person name="Gasser K."/>
            <person name="Kramer D."/>
            <person name="Li W."/>
            <person name="Munsamy K."/>
            <person name="Piso A."/>
            <person name="Price J.L."/>
            <person name="Sonnekus B."/>
            <person name="Thomas C."/>
            <person name="van der Nest A."/>
            <person name="van Dijk A."/>
            <person name="van Heerden A."/>
            <person name="van Vuuren N."/>
            <person name="Yilmaz N."/>
            <person name="Duong T.A."/>
            <person name="van der Merwe N.A."/>
            <person name="Wingfield M.J."/>
            <person name="Wingfield B.D."/>
        </authorList>
    </citation>
    <scope>NUCLEOTIDE SEQUENCE [LARGE SCALE GENOMIC DNA]</scope>
    <source>
        <strain evidence="2 3">CMW 5346</strain>
    </source>
</reference>
<feature type="region of interest" description="Disordered" evidence="1">
    <location>
        <begin position="40"/>
        <end position="90"/>
    </location>
</feature>
<name>A0ABR3YZC8_9PEZI</name>
<keyword evidence="3" id="KW-1185">Reference proteome</keyword>
<feature type="region of interest" description="Disordered" evidence="1">
    <location>
        <begin position="1"/>
        <end position="20"/>
    </location>
</feature>
<protein>
    <submittedName>
        <fullName evidence="2">Uncharacterized protein</fullName>
    </submittedName>
</protein>
<dbReference type="Proteomes" id="UP001583186">
    <property type="component" value="Unassembled WGS sequence"/>
</dbReference>
<organism evidence="2 3">
    <name type="scientific">Sporothrix stenoceras</name>
    <dbReference type="NCBI Taxonomy" id="5173"/>
    <lineage>
        <taxon>Eukaryota</taxon>
        <taxon>Fungi</taxon>
        <taxon>Dikarya</taxon>
        <taxon>Ascomycota</taxon>
        <taxon>Pezizomycotina</taxon>
        <taxon>Sordariomycetes</taxon>
        <taxon>Sordariomycetidae</taxon>
        <taxon>Ophiostomatales</taxon>
        <taxon>Ophiostomataceae</taxon>
        <taxon>Sporothrix</taxon>
    </lineage>
</organism>
<evidence type="ECO:0000313" key="2">
    <source>
        <dbReference type="EMBL" id="KAL1893277.1"/>
    </source>
</evidence>
<dbReference type="EMBL" id="JAWCUI010000038">
    <property type="protein sequence ID" value="KAL1893277.1"/>
    <property type="molecule type" value="Genomic_DNA"/>
</dbReference>
<proteinExistence type="predicted"/>
<comment type="caution">
    <text evidence="2">The sequence shown here is derived from an EMBL/GenBank/DDBJ whole genome shotgun (WGS) entry which is preliminary data.</text>
</comment>
<accession>A0ABR3YZC8</accession>
<sequence>MDKITSIFSTSPSTSPAATAVTSQQLRAKAKLDAVMQGRGHHTTLTNRIGTTRHPSVSDGSAGIANSVSHPPRRPSTGGMLKRINSQPAY</sequence>